<dbReference type="GeneID" id="36327864"/>
<reference evidence="2 3" key="1">
    <citation type="submission" date="2017-04" db="EMBL/GenBank/DDBJ databases">
        <title>Genome Sequence of the Model Brown-Rot Fungus Postia placenta SB12.</title>
        <authorList>
            <consortium name="DOE Joint Genome Institute"/>
            <person name="Gaskell J."/>
            <person name="Kersten P."/>
            <person name="Larrondo L.F."/>
            <person name="Canessa P."/>
            <person name="Martinez D."/>
            <person name="Hibbett D."/>
            <person name="Schmoll M."/>
            <person name="Kubicek C.P."/>
            <person name="Martinez A.T."/>
            <person name="Yadav J."/>
            <person name="Master E."/>
            <person name="Magnuson J.K."/>
            <person name="James T."/>
            <person name="Yaver D."/>
            <person name="Berka R."/>
            <person name="Labutti K."/>
            <person name="Lipzen A."/>
            <person name="Aerts A."/>
            <person name="Barry K."/>
            <person name="Henrissat B."/>
            <person name="Blanchette R."/>
            <person name="Grigoriev I."/>
            <person name="Cullen D."/>
        </authorList>
    </citation>
    <scope>NUCLEOTIDE SEQUENCE [LARGE SCALE GENOMIC DNA]</scope>
    <source>
        <strain evidence="2 3">MAD-698-R-SB12</strain>
    </source>
</reference>
<dbReference type="PANTHER" id="PTHR31126">
    <property type="entry name" value="TYROSINE-PROTEIN PHOSPHATASE"/>
    <property type="match status" value="1"/>
</dbReference>
<dbReference type="PROSITE" id="PS50056">
    <property type="entry name" value="TYR_PHOSPHATASE_2"/>
    <property type="match status" value="1"/>
</dbReference>
<keyword evidence="3" id="KW-1185">Reference proteome</keyword>
<organism evidence="2 3">
    <name type="scientific">Postia placenta MAD-698-R-SB12</name>
    <dbReference type="NCBI Taxonomy" id="670580"/>
    <lineage>
        <taxon>Eukaryota</taxon>
        <taxon>Fungi</taxon>
        <taxon>Dikarya</taxon>
        <taxon>Basidiomycota</taxon>
        <taxon>Agaricomycotina</taxon>
        <taxon>Agaricomycetes</taxon>
        <taxon>Polyporales</taxon>
        <taxon>Adustoporiaceae</taxon>
        <taxon>Rhodonia</taxon>
    </lineage>
</organism>
<feature type="domain" description="Tyrosine specific protein phosphatases" evidence="1">
    <location>
        <begin position="146"/>
        <end position="179"/>
    </location>
</feature>
<accession>A0A1X6MLF3</accession>
<dbReference type="PROSITE" id="PS00383">
    <property type="entry name" value="TYR_PHOSPHATASE_1"/>
    <property type="match status" value="1"/>
</dbReference>
<dbReference type="GO" id="GO:0004721">
    <property type="term" value="F:phosphoprotein phosphatase activity"/>
    <property type="evidence" value="ECO:0007669"/>
    <property type="project" value="InterPro"/>
</dbReference>
<proteinExistence type="predicted"/>
<dbReference type="STRING" id="670580.A0A1X6MLF3"/>
<dbReference type="InterPro" id="IPR016130">
    <property type="entry name" value="Tyr_Pase_AS"/>
</dbReference>
<dbReference type="Pfam" id="PF13350">
    <property type="entry name" value="Y_phosphatase3"/>
    <property type="match status" value="1"/>
</dbReference>
<dbReference type="InterPro" id="IPR026893">
    <property type="entry name" value="Tyr/Ser_Pase_IphP-type"/>
</dbReference>
<dbReference type="PANTHER" id="PTHR31126:SF1">
    <property type="entry name" value="TYROSINE SPECIFIC PROTEIN PHOSPHATASES DOMAIN-CONTAINING PROTEIN"/>
    <property type="match status" value="1"/>
</dbReference>
<dbReference type="InterPro" id="IPR029021">
    <property type="entry name" value="Prot-tyrosine_phosphatase-like"/>
</dbReference>
<dbReference type="SUPFAM" id="SSF52799">
    <property type="entry name" value="(Phosphotyrosine protein) phosphatases II"/>
    <property type="match status" value="1"/>
</dbReference>
<evidence type="ECO:0000313" key="2">
    <source>
        <dbReference type="EMBL" id="OSX57234.1"/>
    </source>
</evidence>
<evidence type="ECO:0000259" key="1">
    <source>
        <dbReference type="PROSITE" id="PS50056"/>
    </source>
</evidence>
<dbReference type="AlphaFoldDB" id="A0A1X6MLF3"/>
<dbReference type="RefSeq" id="XP_024334028.1">
    <property type="nucleotide sequence ID" value="XM_024482915.1"/>
</dbReference>
<evidence type="ECO:0000313" key="3">
    <source>
        <dbReference type="Proteomes" id="UP000194127"/>
    </source>
</evidence>
<sequence length="285" mass="31430">MPTAVLQSLNEDELSKVLSSPPFVQVEGIINIRDFGGHSTSAGVAVKPSYLFRSGEPSHITQKGMEQFQALGIRKVFDLRADAEIAKYRTPDVKIEGVEFVKLPILADAFDPVAIAQMLKNFATDESEAFLQLYTTILNHSGPAIETILRHIRDHPDQPCLIHCTAGKDRTGVFAALILKLLGVSDEIIAEDYALTTIGLQPALPMLTARFEKEQVFRDNKQGTINMATAKPQAIINLLALIERQYRGIEGYLKAHTTLGDRDLDVIRNNLLITPVPQTSTESLL</sequence>
<dbReference type="Gene3D" id="3.90.190.10">
    <property type="entry name" value="Protein tyrosine phosphatase superfamily"/>
    <property type="match status" value="1"/>
</dbReference>
<dbReference type="OrthoDB" id="9988524at2759"/>
<dbReference type="EMBL" id="KZ110609">
    <property type="protein sequence ID" value="OSX57234.1"/>
    <property type="molecule type" value="Genomic_DNA"/>
</dbReference>
<gene>
    <name evidence="2" type="ORF">POSPLADRAFT_1076404</name>
</gene>
<name>A0A1X6MLF3_9APHY</name>
<dbReference type="InterPro" id="IPR000387">
    <property type="entry name" value="Tyr_Pase_dom"/>
</dbReference>
<protein>
    <recommendedName>
        <fullName evidence="1">Tyrosine specific protein phosphatases domain-containing protein</fullName>
    </recommendedName>
</protein>
<dbReference type="Proteomes" id="UP000194127">
    <property type="component" value="Unassembled WGS sequence"/>
</dbReference>